<dbReference type="VEuPathDB" id="MicrosporidiaDB:NCER_100288"/>
<dbReference type="PANTHER" id="PTHR46652:SF3">
    <property type="entry name" value="LEUCINE-RICH REPEAT-CONTAINING PROTEIN 9"/>
    <property type="match status" value="1"/>
</dbReference>
<dbReference type="PANTHER" id="PTHR46652">
    <property type="entry name" value="LEUCINE-RICH REPEAT AND IQ DOMAIN-CONTAINING PROTEIN 1-RELATED"/>
    <property type="match status" value="1"/>
</dbReference>
<dbReference type="AlphaFoldDB" id="C4V768"/>
<dbReference type="Proteomes" id="UP000009082">
    <property type="component" value="Unassembled WGS sequence"/>
</dbReference>
<gene>
    <name evidence="3" type="ORF">NCER_100288</name>
</gene>
<sequence length="235" mass="27133">MYSNYTEYNFSFYALMTKEIFINLSHLKIKRLPSTVFSNTSKLDLRRNLFTDMNLIPLPNLSTLDMSDNKIKYIQCKNIPNVLSLDLSYNLITNINNLPSGLEELYLICNDITKIENLHLPHLRILDLAVNEIKTLENLDNCPFLHELYLGSNQISELPDLTHLKHLKTLDLQNNNLVKIDCKSLPVSLNQLLLSENSQLTEIININCLTNLNLLAIKKTLITDINVNKHVEVWR</sequence>
<dbReference type="KEGG" id="nce:NCER_100288"/>
<dbReference type="InterPro" id="IPR003591">
    <property type="entry name" value="Leu-rich_rpt_typical-subtyp"/>
</dbReference>
<accession>C4V768</accession>
<dbReference type="OMA" id="MAVNDIC"/>
<name>C4V768_VAIC1</name>
<dbReference type="STRING" id="578460.C4V768"/>
<dbReference type="SUPFAM" id="SSF52058">
    <property type="entry name" value="L domain-like"/>
    <property type="match status" value="1"/>
</dbReference>
<dbReference type="InParanoid" id="C4V768"/>
<dbReference type="SMART" id="SM00369">
    <property type="entry name" value="LRR_TYP"/>
    <property type="match status" value="5"/>
</dbReference>
<organism evidence="4">
    <name type="scientific">Vairimorpha ceranae (strain BRL01)</name>
    <name type="common">Microsporidian parasite</name>
    <name type="synonym">Nosema ceranae</name>
    <dbReference type="NCBI Taxonomy" id="578460"/>
    <lineage>
        <taxon>Eukaryota</taxon>
        <taxon>Fungi</taxon>
        <taxon>Fungi incertae sedis</taxon>
        <taxon>Microsporidia</taxon>
        <taxon>Nosematidae</taxon>
        <taxon>Vairimorpha</taxon>
    </lineage>
</organism>
<keyword evidence="1" id="KW-0433">Leucine-rich repeat</keyword>
<dbReference type="SMART" id="SM00365">
    <property type="entry name" value="LRR_SD22"/>
    <property type="match status" value="5"/>
</dbReference>
<evidence type="ECO:0000313" key="3">
    <source>
        <dbReference type="EMBL" id="EEQ82922.1"/>
    </source>
</evidence>
<dbReference type="EMBL" id="ACOL01000013">
    <property type="protein sequence ID" value="EEQ82922.1"/>
    <property type="molecule type" value="Genomic_DNA"/>
</dbReference>
<evidence type="ECO:0000256" key="2">
    <source>
        <dbReference type="ARBA" id="ARBA00022737"/>
    </source>
</evidence>
<dbReference type="Gene3D" id="3.80.10.10">
    <property type="entry name" value="Ribonuclease Inhibitor"/>
    <property type="match status" value="1"/>
</dbReference>
<dbReference type="HOGENOM" id="CLU_044236_1_0_1"/>
<dbReference type="Pfam" id="PF12799">
    <property type="entry name" value="LRR_4"/>
    <property type="match status" value="2"/>
</dbReference>
<dbReference type="InterPro" id="IPR001611">
    <property type="entry name" value="Leu-rich_rpt"/>
</dbReference>
<keyword evidence="2" id="KW-0677">Repeat</keyword>
<protein>
    <submittedName>
        <fullName evidence="3">Uncharacterized protein</fullName>
    </submittedName>
</protein>
<evidence type="ECO:0000313" key="4">
    <source>
        <dbReference type="Proteomes" id="UP000009082"/>
    </source>
</evidence>
<dbReference type="InterPro" id="IPR032675">
    <property type="entry name" value="LRR_dom_sf"/>
</dbReference>
<proteinExistence type="predicted"/>
<dbReference type="OrthoDB" id="266138at2759"/>
<dbReference type="InterPro" id="IPR025875">
    <property type="entry name" value="Leu-rich_rpt_4"/>
</dbReference>
<evidence type="ECO:0000256" key="1">
    <source>
        <dbReference type="ARBA" id="ARBA00022614"/>
    </source>
</evidence>
<reference evidence="4" key="1">
    <citation type="journal article" date="2009" name="PLoS Pathog.">
        <title>Genomic analyses of the microsporidian Nosema ceranae, an emergent pathogen of honey bees.</title>
        <authorList>
            <person name="Cornman R.S."/>
            <person name="Chen Y.P."/>
            <person name="Schatz M.C."/>
            <person name="Street C."/>
            <person name="Zhao Y."/>
            <person name="Desany B."/>
            <person name="Egholm M."/>
            <person name="Hutchison S."/>
            <person name="Pettis J.S."/>
            <person name="Lipkin W.I."/>
            <person name="Evans J.D."/>
        </authorList>
    </citation>
    <scope>NUCLEOTIDE SEQUENCE [LARGE SCALE GENOMIC DNA]</scope>
    <source>
        <strain evidence="4">BRL01</strain>
    </source>
</reference>
<dbReference type="PROSITE" id="PS51450">
    <property type="entry name" value="LRR"/>
    <property type="match status" value="5"/>
</dbReference>
<dbReference type="InterPro" id="IPR050836">
    <property type="entry name" value="SDS22/Internalin_LRR"/>
</dbReference>